<evidence type="ECO:0000313" key="3">
    <source>
        <dbReference type="Proteomes" id="UP001500968"/>
    </source>
</evidence>
<keyword evidence="1" id="KW-0732">Signal</keyword>
<sequence length="139" mass="15313">MKKIILLVVLTFSAFCNAQNVEQKLKTDIVKIQAGKFTIDDLTLVTTKGKNIQVKIHAEAANTGFISRDNFVYATANIVEAILSQFTALDENAKTEDLDEITGTADIVVNCFMSKTGIQIETTTASGTEKTMQKWSELF</sequence>
<comment type="caution">
    <text evidence="2">The sequence shown here is derived from an EMBL/GenBank/DDBJ whole genome shotgun (WGS) entry which is preliminary data.</text>
</comment>
<dbReference type="EMBL" id="BAABCR010000008">
    <property type="protein sequence ID" value="GAA4026311.1"/>
    <property type="molecule type" value="Genomic_DNA"/>
</dbReference>
<name>A0ABP7TH61_9FLAO</name>
<organism evidence="2 3">
    <name type="scientific">Flavobacterium cheonhonense</name>
    <dbReference type="NCBI Taxonomy" id="706185"/>
    <lineage>
        <taxon>Bacteria</taxon>
        <taxon>Pseudomonadati</taxon>
        <taxon>Bacteroidota</taxon>
        <taxon>Flavobacteriia</taxon>
        <taxon>Flavobacteriales</taxon>
        <taxon>Flavobacteriaceae</taxon>
        <taxon>Flavobacterium</taxon>
    </lineage>
</organism>
<evidence type="ECO:0000256" key="1">
    <source>
        <dbReference type="SAM" id="SignalP"/>
    </source>
</evidence>
<dbReference type="RefSeq" id="WP_290862925.1">
    <property type="nucleotide sequence ID" value="NZ_BAABCR010000008.1"/>
</dbReference>
<keyword evidence="3" id="KW-1185">Reference proteome</keyword>
<accession>A0ABP7TH61</accession>
<proteinExistence type="predicted"/>
<reference evidence="3" key="1">
    <citation type="journal article" date="2019" name="Int. J. Syst. Evol. Microbiol.">
        <title>The Global Catalogue of Microorganisms (GCM) 10K type strain sequencing project: providing services to taxonomists for standard genome sequencing and annotation.</title>
        <authorList>
            <consortium name="The Broad Institute Genomics Platform"/>
            <consortium name="The Broad Institute Genome Sequencing Center for Infectious Disease"/>
            <person name="Wu L."/>
            <person name="Ma J."/>
        </authorList>
    </citation>
    <scope>NUCLEOTIDE SEQUENCE [LARGE SCALE GENOMIC DNA]</scope>
    <source>
        <strain evidence="3">JCM 17064</strain>
    </source>
</reference>
<dbReference type="Proteomes" id="UP001500968">
    <property type="component" value="Unassembled WGS sequence"/>
</dbReference>
<feature type="signal peptide" evidence="1">
    <location>
        <begin position="1"/>
        <end position="18"/>
    </location>
</feature>
<gene>
    <name evidence="2" type="ORF">GCM10022386_07120</name>
</gene>
<feature type="chain" id="PRO_5045636750" evidence="1">
    <location>
        <begin position="19"/>
        <end position="139"/>
    </location>
</feature>
<evidence type="ECO:0000313" key="2">
    <source>
        <dbReference type="EMBL" id="GAA4026311.1"/>
    </source>
</evidence>
<protein>
    <submittedName>
        <fullName evidence="2">Uncharacterized protein</fullName>
    </submittedName>
</protein>